<feature type="transmembrane region" description="Helical" evidence="1">
    <location>
        <begin position="143"/>
        <end position="162"/>
    </location>
</feature>
<evidence type="ECO:0000256" key="1">
    <source>
        <dbReference type="SAM" id="Phobius"/>
    </source>
</evidence>
<feature type="transmembrane region" description="Helical" evidence="1">
    <location>
        <begin position="20"/>
        <end position="39"/>
    </location>
</feature>
<organism evidence="2">
    <name type="scientific">mine drainage metagenome</name>
    <dbReference type="NCBI Taxonomy" id="410659"/>
    <lineage>
        <taxon>unclassified sequences</taxon>
        <taxon>metagenomes</taxon>
        <taxon>ecological metagenomes</taxon>
    </lineage>
</organism>
<dbReference type="EMBL" id="MLJW01000002">
    <property type="protein sequence ID" value="OIR18979.1"/>
    <property type="molecule type" value="Genomic_DNA"/>
</dbReference>
<feature type="transmembrane region" description="Helical" evidence="1">
    <location>
        <begin position="107"/>
        <end position="131"/>
    </location>
</feature>
<keyword evidence="1" id="KW-0472">Membrane</keyword>
<reference evidence="2" key="1">
    <citation type="submission" date="2016-10" db="EMBL/GenBank/DDBJ databases">
        <title>Sequence of Gallionella enrichment culture.</title>
        <authorList>
            <person name="Poehlein A."/>
            <person name="Muehling M."/>
            <person name="Daniel R."/>
        </authorList>
    </citation>
    <scope>NUCLEOTIDE SEQUENCE</scope>
</reference>
<dbReference type="AlphaFoldDB" id="A0A1J5TFV1"/>
<feature type="transmembrane region" description="Helical" evidence="1">
    <location>
        <begin position="51"/>
        <end position="72"/>
    </location>
</feature>
<accession>A0A1J5TFV1</accession>
<feature type="transmembrane region" description="Helical" evidence="1">
    <location>
        <begin position="79"/>
        <end position="101"/>
    </location>
</feature>
<keyword evidence="1" id="KW-0812">Transmembrane</keyword>
<evidence type="ECO:0000313" key="2">
    <source>
        <dbReference type="EMBL" id="OIR18979.1"/>
    </source>
</evidence>
<protein>
    <submittedName>
        <fullName evidence="2">Uncharacterized protein</fullName>
    </submittedName>
</protein>
<proteinExistence type="predicted"/>
<sequence length="249" mass="26875">MTSTRASGRLRSALNTIGTLGAYFAVMIAVALVGLLILKGSVWLSQYLTPWLFKISWCGLVVVLLGLLPLVASKETRGAGGLGIFFASYLFGATLWFWSMLITYTFWGWPALIIGLVIMGVGVLPIALLATAIKGEWGLFGQLLLIFVVTIGTRGGGTWAVHKHEEAPGDLDMPKKLVVTSWLLFSTGFLGVIGYFTGLPIIGCSIALLFSRHRKVRKHGLVLLGLIVGLFAVFFGIGYLRAGTSYNHP</sequence>
<comment type="caution">
    <text evidence="2">The sequence shown here is derived from an EMBL/GenBank/DDBJ whole genome shotgun (WGS) entry which is preliminary data.</text>
</comment>
<feature type="transmembrane region" description="Helical" evidence="1">
    <location>
        <begin position="221"/>
        <end position="240"/>
    </location>
</feature>
<name>A0A1J5TFV1_9ZZZZ</name>
<feature type="transmembrane region" description="Helical" evidence="1">
    <location>
        <begin position="182"/>
        <end position="209"/>
    </location>
</feature>
<gene>
    <name evidence="2" type="ORF">GALL_13230</name>
</gene>
<keyword evidence="1" id="KW-1133">Transmembrane helix</keyword>